<feature type="region of interest" description="Disordered" evidence="6">
    <location>
        <begin position="127"/>
        <end position="266"/>
    </location>
</feature>
<evidence type="ECO:0000256" key="2">
    <source>
        <dbReference type="ARBA" id="ARBA00023015"/>
    </source>
</evidence>
<accession>A0A1B9J1D2</accession>
<dbReference type="Gene3D" id="4.10.240.10">
    <property type="entry name" value="Zn(2)-C6 fungal-type DNA-binding domain"/>
    <property type="match status" value="1"/>
</dbReference>
<feature type="compositionally biased region" description="Pro residues" evidence="6">
    <location>
        <begin position="38"/>
        <end position="48"/>
    </location>
</feature>
<dbReference type="GO" id="GO:0000981">
    <property type="term" value="F:DNA-binding transcription factor activity, RNA polymerase II-specific"/>
    <property type="evidence" value="ECO:0007669"/>
    <property type="project" value="InterPro"/>
</dbReference>
<dbReference type="PROSITE" id="PS50048">
    <property type="entry name" value="ZN2_CY6_FUNGAL_2"/>
    <property type="match status" value="1"/>
</dbReference>
<evidence type="ECO:0000256" key="3">
    <source>
        <dbReference type="ARBA" id="ARBA00023125"/>
    </source>
</evidence>
<reference evidence="8 9" key="1">
    <citation type="submission" date="2013-07" db="EMBL/GenBank/DDBJ databases">
        <title>The Genome Sequence of Kwoniella mangroviensis CBS10435.</title>
        <authorList>
            <consortium name="The Broad Institute Genome Sequencing Platform"/>
            <person name="Cuomo C."/>
            <person name="Litvintseva A."/>
            <person name="Chen Y."/>
            <person name="Heitman J."/>
            <person name="Sun S."/>
            <person name="Springer D."/>
            <person name="Dromer F."/>
            <person name="Young S.K."/>
            <person name="Zeng Q."/>
            <person name="Gargeya S."/>
            <person name="Fitzgerald M."/>
            <person name="Abouelleil A."/>
            <person name="Alvarado L."/>
            <person name="Berlin A.M."/>
            <person name="Chapman S.B."/>
            <person name="Dewar J."/>
            <person name="Goldberg J."/>
            <person name="Griggs A."/>
            <person name="Gujja S."/>
            <person name="Hansen M."/>
            <person name="Howarth C."/>
            <person name="Imamovic A."/>
            <person name="Larimer J."/>
            <person name="McCowan C."/>
            <person name="Murphy C."/>
            <person name="Pearson M."/>
            <person name="Priest M."/>
            <person name="Roberts A."/>
            <person name="Saif S."/>
            <person name="Shea T."/>
            <person name="Sykes S."/>
            <person name="Wortman J."/>
            <person name="Nusbaum C."/>
            <person name="Birren B."/>
        </authorList>
    </citation>
    <scope>NUCLEOTIDE SEQUENCE [LARGE SCALE GENOMIC DNA]</scope>
    <source>
        <strain evidence="8 9">CBS 10435</strain>
    </source>
</reference>
<keyword evidence="5" id="KW-0539">Nucleus</keyword>
<dbReference type="InterPro" id="IPR036864">
    <property type="entry name" value="Zn2-C6_fun-type_DNA-bd_sf"/>
</dbReference>
<reference evidence="9" key="2">
    <citation type="submission" date="2013-12" db="EMBL/GenBank/DDBJ databases">
        <title>Evolution of pathogenesis and genome organization in the Tremellales.</title>
        <authorList>
            <person name="Cuomo C."/>
            <person name="Litvintseva A."/>
            <person name="Heitman J."/>
            <person name="Chen Y."/>
            <person name="Sun S."/>
            <person name="Springer D."/>
            <person name="Dromer F."/>
            <person name="Young S."/>
            <person name="Zeng Q."/>
            <person name="Chapman S."/>
            <person name="Gujja S."/>
            <person name="Saif S."/>
            <person name="Birren B."/>
        </authorList>
    </citation>
    <scope>NUCLEOTIDE SEQUENCE [LARGE SCALE GENOMIC DNA]</scope>
    <source>
        <strain evidence="9">CBS 10435</strain>
    </source>
</reference>
<keyword evidence="3" id="KW-0238">DNA-binding</keyword>
<dbReference type="Proteomes" id="UP000092583">
    <property type="component" value="Unassembled WGS sequence"/>
</dbReference>
<dbReference type="PANTHER" id="PTHR31845:SF33">
    <property type="entry name" value="ZN(II)2CYS6 TRANSCRIPTION FACTOR (EUROFUNG)"/>
    <property type="match status" value="1"/>
</dbReference>
<keyword evidence="2" id="KW-0805">Transcription regulation</keyword>
<comment type="subcellular location">
    <subcellularLocation>
        <location evidence="1">Nucleus</location>
    </subcellularLocation>
</comment>
<dbReference type="InterPro" id="IPR051089">
    <property type="entry name" value="prtT"/>
</dbReference>
<dbReference type="GO" id="GO:0008270">
    <property type="term" value="F:zinc ion binding"/>
    <property type="evidence" value="ECO:0007669"/>
    <property type="project" value="InterPro"/>
</dbReference>
<evidence type="ECO:0000256" key="4">
    <source>
        <dbReference type="ARBA" id="ARBA00023163"/>
    </source>
</evidence>
<proteinExistence type="predicted"/>
<evidence type="ECO:0000256" key="6">
    <source>
        <dbReference type="SAM" id="MobiDB-lite"/>
    </source>
</evidence>
<dbReference type="SMART" id="SM00066">
    <property type="entry name" value="GAL4"/>
    <property type="match status" value="1"/>
</dbReference>
<evidence type="ECO:0000259" key="7">
    <source>
        <dbReference type="PROSITE" id="PS50048"/>
    </source>
</evidence>
<organism evidence="8 9">
    <name type="scientific">Kwoniella mangroviensis CBS 10435</name>
    <dbReference type="NCBI Taxonomy" id="1331196"/>
    <lineage>
        <taxon>Eukaryota</taxon>
        <taxon>Fungi</taxon>
        <taxon>Dikarya</taxon>
        <taxon>Basidiomycota</taxon>
        <taxon>Agaricomycotina</taxon>
        <taxon>Tremellomycetes</taxon>
        <taxon>Tremellales</taxon>
        <taxon>Cryptococcaceae</taxon>
        <taxon>Kwoniella</taxon>
    </lineage>
</organism>
<dbReference type="GO" id="GO:0005634">
    <property type="term" value="C:nucleus"/>
    <property type="evidence" value="ECO:0007669"/>
    <property type="project" value="UniProtKB-SubCell"/>
</dbReference>
<dbReference type="CDD" id="cd00067">
    <property type="entry name" value="GAL4"/>
    <property type="match status" value="1"/>
</dbReference>
<gene>
    <name evidence="8" type="ORF">L486_01242</name>
</gene>
<feature type="compositionally biased region" description="Polar residues" evidence="6">
    <location>
        <begin position="25"/>
        <end position="35"/>
    </location>
</feature>
<dbReference type="SUPFAM" id="SSF57701">
    <property type="entry name" value="Zn2/Cys6 DNA-binding domain"/>
    <property type="match status" value="1"/>
</dbReference>
<dbReference type="AlphaFoldDB" id="A0A1B9J1D2"/>
<name>A0A1B9J1D2_9TREE</name>
<dbReference type="Pfam" id="PF00172">
    <property type="entry name" value="Zn_clus"/>
    <property type="match status" value="1"/>
</dbReference>
<evidence type="ECO:0000256" key="5">
    <source>
        <dbReference type="ARBA" id="ARBA00023242"/>
    </source>
</evidence>
<protein>
    <recommendedName>
        <fullName evidence="7">Zn(2)-C6 fungal-type domain-containing protein</fullName>
    </recommendedName>
</protein>
<dbReference type="PROSITE" id="PS00463">
    <property type="entry name" value="ZN2_CY6_FUNGAL_1"/>
    <property type="match status" value="1"/>
</dbReference>
<sequence>MNPTPAKRARRTSSPSSPTGSTSSLQRQRPPTASPSHPILPAPIPSNPPGSSGGGGFPPFAPGPSGWQSNWRSDSRRSFDAGSPTSTTSPKLPGDPGHPEEPQGVIFTRDVNSRAPRSMMACTRCRRQKMKCDGPSQVPCRGCRQSGQPCIFEPRSRPKSISVIPSRPPPFHMSSGRPGSPGLGFYPAGPQPAPPITSRAPPLGAETHAFRQAREPMPPPPATSLAALTSPYQPSRHSPPPPSTAGSIVGGPPPPPPSQAIYHPPVNVVHPPPFPTSSMMVQAQSQSHAPPALTSTSTDSRLRHVESSLRHLQSLPLAVSNLQLSINSLQRHIMPKRSVPVLEATWESYRTRAWPLTPWLVGLRDSEGLPGMVVDLLGRRTIIERDEMRKRECEGLLVDVTAEVGRLVGERSDWSREEIRSLGVLATWINDPTYSAVSIAQARSAGLDRLFAVRKTHDDWREWIYLVIMDHLCHIPNLLPPLTRDPLAVAWRERLFVSPASDLAVRDRDSKLLAWLEYSELLAELQQLQNIARTAPLPSDNPTEEVILEDRKQRAMDPWRKLSGRIDMWLRTWAVSTDPILSLYHNYVILFACSPAFLADERIWQELADSKEGYSIMERGRDAATNVIQSICSVEIGRTLPYSFALFRPLLGLSIIHLVSLTLTPLPSTSSPLIGPSHLLSVLRQAYDAILTHQPIDRVPIQNTSSSQTSPATPPCLLAEIVESTRVEIAKRWLGVELSKESWRRIVG</sequence>
<keyword evidence="9" id="KW-1185">Reference proteome</keyword>
<dbReference type="PANTHER" id="PTHR31845">
    <property type="entry name" value="FINGER DOMAIN PROTEIN, PUTATIVE-RELATED"/>
    <property type="match status" value="1"/>
</dbReference>
<dbReference type="EMBL" id="KI669459">
    <property type="protein sequence ID" value="OCF61590.1"/>
    <property type="molecule type" value="Genomic_DNA"/>
</dbReference>
<dbReference type="GO" id="GO:0000976">
    <property type="term" value="F:transcription cis-regulatory region binding"/>
    <property type="evidence" value="ECO:0007669"/>
    <property type="project" value="TreeGrafter"/>
</dbReference>
<dbReference type="InterPro" id="IPR001138">
    <property type="entry name" value="Zn2Cys6_DnaBD"/>
</dbReference>
<evidence type="ECO:0000256" key="1">
    <source>
        <dbReference type="ARBA" id="ARBA00004123"/>
    </source>
</evidence>
<feature type="domain" description="Zn(2)-C6 fungal-type" evidence="7">
    <location>
        <begin position="121"/>
        <end position="152"/>
    </location>
</feature>
<dbReference type="OrthoDB" id="39175at2759"/>
<evidence type="ECO:0000313" key="8">
    <source>
        <dbReference type="EMBL" id="OCF61590.1"/>
    </source>
</evidence>
<feature type="compositionally biased region" description="Low complexity" evidence="6">
    <location>
        <begin position="12"/>
        <end position="24"/>
    </location>
</feature>
<feature type="compositionally biased region" description="Low complexity" evidence="6">
    <location>
        <begin position="223"/>
        <end position="236"/>
    </location>
</feature>
<feature type="region of interest" description="Disordered" evidence="6">
    <location>
        <begin position="1"/>
        <end position="112"/>
    </location>
</feature>
<keyword evidence="4" id="KW-0804">Transcription</keyword>
<evidence type="ECO:0000313" key="9">
    <source>
        <dbReference type="Proteomes" id="UP000092583"/>
    </source>
</evidence>